<dbReference type="InterPro" id="IPR036249">
    <property type="entry name" value="Thioredoxin-like_sf"/>
</dbReference>
<proteinExistence type="predicted"/>
<comment type="caution">
    <text evidence="2">The sequence shown here is derived from an EMBL/GenBank/DDBJ whole genome shotgun (WGS) entry which is preliminary data.</text>
</comment>
<feature type="chain" id="PRO_5047142104" evidence="1">
    <location>
        <begin position="20"/>
        <end position="233"/>
    </location>
</feature>
<dbReference type="EMBL" id="JBALHR010000008">
    <property type="protein sequence ID" value="MEH7829200.1"/>
    <property type="molecule type" value="Genomic_DNA"/>
</dbReference>
<evidence type="ECO:0000313" key="3">
    <source>
        <dbReference type="Proteomes" id="UP001431963"/>
    </source>
</evidence>
<name>A0ABU8BWW6_9RHOB</name>
<dbReference type="Pfam" id="PF06764">
    <property type="entry name" value="DUF1223"/>
    <property type="match status" value="1"/>
</dbReference>
<dbReference type="PANTHER" id="PTHR36057">
    <property type="match status" value="1"/>
</dbReference>
<organism evidence="2 3">
    <name type="scientific">Gemmobacter denitrificans</name>
    <dbReference type="NCBI Taxonomy" id="3123040"/>
    <lineage>
        <taxon>Bacteria</taxon>
        <taxon>Pseudomonadati</taxon>
        <taxon>Pseudomonadota</taxon>
        <taxon>Alphaproteobacteria</taxon>
        <taxon>Rhodobacterales</taxon>
        <taxon>Paracoccaceae</taxon>
        <taxon>Gemmobacter</taxon>
    </lineage>
</organism>
<sequence>MKMMAIGTACGLFAALAQAAAAQDRPVVVELYTSQGCSSCPPADDFFATLAADPGVIPLALHVDYWDYIGWADAFASPHFTARQKAYARASGSRTIYTPQLIIDGGTRIEGNEPERVLEAIANARAVPPAFDLTLTREGGSLRIRASARPGAVQPVKVQLVRYHDEETVSIDRGENAGRTVTYRNIVTDWQPVADWAGEPPLDLAVKLEGEGPAVVILQSAGPADIVAAARID</sequence>
<dbReference type="SUPFAM" id="SSF52833">
    <property type="entry name" value="Thioredoxin-like"/>
    <property type="match status" value="1"/>
</dbReference>
<protein>
    <submittedName>
        <fullName evidence="2">DUF1223 domain-containing protein</fullName>
    </submittedName>
</protein>
<dbReference type="PANTHER" id="PTHR36057:SF1">
    <property type="entry name" value="LIPOPROTEIN LIPID ATTACHMENT SITE-LIKE PROTEIN, PUTATIVE (DUF1223)-RELATED"/>
    <property type="match status" value="1"/>
</dbReference>
<reference evidence="2" key="1">
    <citation type="submission" date="2024-02" db="EMBL/GenBank/DDBJ databases">
        <title>Genome sequences of strain Gemmobacter sp. JM10B15.</title>
        <authorList>
            <person name="Zhang M."/>
        </authorList>
    </citation>
    <scope>NUCLEOTIDE SEQUENCE</scope>
    <source>
        <strain evidence="2">JM10B15</strain>
    </source>
</reference>
<gene>
    <name evidence="2" type="ORF">V6590_13670</name>
</gene>
<accession>A0ABU8BWW6</accession>
<evidence type="ECO:0000313" key="2">
    <source>
        <dbReference type="EMBL" id="MEH7829200.1"/>
    </source>
</evidence>
<dbReference type="InterPro" id="IPR010634">
    <property type="entry name" value="DUF1223"/>
</dbReference>
<keyword evidence="1" id="KW-0732">Signal</keyword>
<keyword evidence="3" id="KW-1185">Reference proteome</keyword>
<dbReference type="Proteomes" id="UP001431963">
    <property type="component" value="Unassembled WGS sequence"/>
</dbReference>
<dbReference type="RefSeq" id="WP_335424011.1">
    <property type="nucleotide sequence ID" value="NZ_JBALHR010000008.1"/>
</dbReference>
<evidence type="ECO:0000256" key="1">
    <source>
        <dbReference type="SAM" id="SignalP"/>
    </source>
</evidence>
<feature type="signal peptide" evidence="1">
    <location>
        <begin position="1"/>
        <end position="19"/>
    </location>
</feature>